<name>A0A177MIK0_METMH</name>
<dbReference type="AlphaFoldDB" id="A0A177MIK0"/>
<evidence type="ECO:0000313" key="9">
    <source>
        <dbReference type="EMBL" id="OAI05274.1"/>
    </source>
</evidence>
<evidence type="ECO:0000256" key="6">
    <source>
        <dbReference type="RuleBase" id="RU004057"/>
    </source>
</evidence>
<keyword evidence="4 7" id="KW-1133">Transmembrane helix</keyword>
<dbReference type="PANTHER" id="PTHR30625:SF3">
    <property type="entry name" value="TOL-PAL SYSTEM PROTEIN TOLQ"/>
    <property type="match status" value="1"/>
</dbReference>
<evidence type="ECO:0000256" key="7">
    <source>
        <dbReference type="SAM" id="Phobius"/>
    </source>
</evidence>
<reference evidence="9 10" key="1">
    <citation type="submission" date="2016-03" db="EMBL/GenBank/DDBJ databases">
        <authorList>
            <person name="Ploux O."/>
        </authorList>
    </citation>
    <scope>NUCLEOTIDE SEQUENCE [LARGE SCALE GENOMIC DNA]</scope>
    <source>
        <strain evidence="9 10">R-45363</strain>
    </source>
</reference>
<evidence type="ECO:0000256" key="3">
    <source>
        <dbReference type="ARBA" id="ARBA00022692"/>
    </source>
</evidence>
<proteinExistence type="inferred from homology"/>
<comment type="similarity">
    <text evidence="6">Belongs to the exbB/tolQ family.</text>
</comment>
<keyword evidence="6" id="KW-0653">Protein transport</keyword>
<feature type="transmembrane region" description="Helical" evidence="7">
    <location>
        <begin position="12"/>
        <end position="33"/>
    </location>
</feature>
<comment type="caution">
    <text evidence="9">The sequence shown here is derived from an EMBL/GenBank/DDBJ whole genome shotgun (WGS) entry which is preliminary data.</text>
</comment>
<evidence type="ECO:0000259" key="8">
    <source>
        <dbReference type="Pfam" id="PF01618"/>
    </source>
</evidence>
<evidence type="ECO:0000256" key="4">
    <source>
        <dbReference type="ARBA" id="ARBA00022989"/>
    </source>
</evidence>
<keyword evidence="6" id="KW-0813">Transport</keyword>
<evidence type="ECO:0000256" key="5">
    <source>
        <dbReference type="ARBA" id="ARBA00023136"/>
    </source>
</evidence>
<dbReference type="InterPro" id="IPR002898">
    <property type="entry name" value="MotA_ExbB_proton_chnl"/>
</dbReference>
<evidence type="ECO:0000256" key="2">
    <source>
        <dbReference type="ARBA" id="ARBA00022475"/>
    </source>
</evidence>
<dbReference type="InterPro" id="IPR050790">
    <property type="entry name" value="ExbB/TolQ_transport"/>
</dbReference>
<sequence>MDHIFSFSETAIVDGTLCMLGCFSLVTWSVILLKAGEIAWHRYRNHKLLQRLSGAVSLETLDAIDNHPENPLAVQAGRVLSVGRLTYARAQSLPHDRQTQHAAWHELIERALRQQLQKEKALLDSGLGWLASIGSTSPFIGLFGTVWGIMHALKDIGAQGAASLEVVAGPIGEALIATALGIAVAIPAVIAYNFFLRQNRQVLATLEHIATDFLRSCIENDLSQPAPQPQEA</sequence>
<dbReference type="RefSeq" id="WP_064008489.1">
    <property type="nucleotide sequence ID" value="NZ_LUUG01000066.1"/>
</dbReference>
<dbReference type="OrthoDB" id="9805133at2"/>
<dbReference type="Proteomes" id="UP000078090">
    <property type="component" value="Unassembled WGS sequence"/>
</dbReference>
<comment type="subcellular location">
    <subcellularLocation>
        <location evidence="1">Cell membrane</location>
        <topology evidence="1">Multi-pass membrane protein</topology>
    </subcellularLocation>
    <subcellularLocation>
        <location evidence="6">Membrane</location>
        <topology evidence="6">Multi-pass membrane protein</topology>
    </subcellularLocation>
</comment>
<evidence type="ECO:0000256" key="1">
    <source>
        <dbReference type="ARBA" id="ARBA00004651"/>
    </source>
</evidence>
<keyword evidence="3 7" id="KW-0812">Transmembrane</keyword>
<evidence type="ECO:0000313" key="10">
    <source>
        <dbReference type="Proteomes" id="UP000078090"/>
    </source>
</evidence>
<dbReference type="Pfam" id="PF01618">
    <property type="entry name" value="MotA_ExbB"/>
    <property type="match status" value="1"/>
</dbReference>
<accession>A0A177MIK0</accession>
<dbReference type="GO" id="GO:0005886">
    <property type="term" value="C:plasma membrane"/>
    <property type="evidence" value="ECO:0007669"/>
    <property type="project" value="UniProtKB-SubCell"/>
</dbReference>
<organism evidence="9 10">
    <name type="scientific">Methylomonas methanica</name>
    <dbReference type="NCBI Taxonomy" id="421"/>
    <lineage>
        <taxon>Bacteria</taxon>
        <taxon>Pseudomonadati</taxon>
        <taxon>Pseudomonadota</taxon>
        <taxon>Gammaproteobacteria</taxon>
        <taxon>Methylococcales</taxon>
        <taxon>Methylococcaceae</taxon>
        <taxon>Methylomonas</taxon>
    </lineage>
</organism>
<keyword evidence="2" id="KW-1003">Cell membrane</keyword>
<gene>
    <name evidence="9" type="ORF">A1332_13605</name>
</gene>
<dbReference type="EMBL" id="LUUG01000066">
    <property type="protein sequence ID" value="OAI05274.1"/>
    <property type="molecule type" value="Genomic_DNA"/>
</dbReference>
<dbReference type="PANTHER" id="PTHR30625">
    <property type="entry name" value="PROTEIN TOLQ"/>
    <property type="match status" value="1"/>
</dbReference>
<feature type="transmembrane region" description="Helical" evidence="7">
    <location>
        <begin position="174"/>
        <end position="195"/>
    </location>
</feature>
<feature type="domain" description="MotA/TolQ/ExbB proton channel" evidence="8">
    <location>
        <begin position="100"/>
        <end position="207"/>
    </location>
</feature>
<protein>
    <recommendedName>
        <fullName evidence="8">MotA/TolQ/ExbB proton channel domain-containing protein</fullName>
    </recommendedName>
</protein>
<dbReference type="GO" id="GO:0017038">
    <property type="term" value="P:protein import"/>
    <property type="evidence" value="ECO:0007669"/>
    <property type="project" value="TreeGrafter"/>
</dbReference>
<feature type="transmembrane region" description="Helical" evidence="7">
    <location>
        <begin position="127"/>
        <end position="150"/>
    </location>
</feature>
<keyword evidence="5 7" id="KW-0472">Membrane</keyword>